<evidence type="ECO:0000256" key="4">
    <source>
        <dbReference type="ARBA" id="ARBA00023015"/>
    </source>
</evidence>
<dbReference type="GO" id="GO:0001046">
    <property type="term" value="F:core promoter sequence-specific DNA binding"/>
    <property type="evidence" value="ECO:0007669"/>
    <property type="project" value="TreeGrafter"/>
</dbReference>
<dbReference type="Pfam" id="PF12251">
    <property type="entry name" value="SNAPC3"/>
    <property type="match status" value="1"/>
</dbReference>
<dbReference type="PANTHER" id="PTHR13421:SF16">
    <property type="entry name" value="SNRNA-ACTIVATING PROTEIN COMPLEX SUBUNIT 3"/>
    <property type="match status" value="1"/>
</dbReference>
<protein>
    <recommendedName>
        <fullName evidence="3">snRNA-activating protein complex subunit 3</fullName>
    </recommendedName>
    <alternativeName>
        <fullName evidence="10">Small nuclear RNA-activating complex polypeptide 3</fullName>
    </alternativeName>
</protein>
<dbReference type="GO" id="GO:0001006">
    <property type="term" value="F:RNA polymerase III type 3 promoter sequence-specific DNA binding"/>
    <property type="evidence" value="ECO:0007669"/>
    <property type="project" value="TreeGrafter"/>
</dbReference>
<evidence type="ECO:0000256" key="10">
    <source>
        <dbReference type="ARBA" id="ARBA00029606"/>
    </source>
</evidence>
<accession>A0A226ENC4</accession>
<evidence type="ECO:0000256" key="2">
    <source>
        <dbReference type="ARBA" id="ARBA00010410"/>
    </source>
</evidence>
<proteinExistence type="inferred from homology"/>
<keyword evidence="12" id="KW-1185">Reference proteome</keyword>
<keyword evidence="7" id="KW-0539">Nucleus</keyword>
<dbReference type="InterPro" id="IPR022042">
    <property type="entry name" value="snRNA-activating_su3"/>
</dbReference>
<reference evidence="11 12" key="1">
    <citation type="submission" date="2015-12" db="EMBL/GenBank/DDBJ databases">
        <title>The genome of Folsomia candida.</title>
        <authorList>
            <person name="Faddeeva A."/>
            <person name="Derks M.F."/>
            <person name="Anvar Y."/>
            <person name="Smit S."/>
            <person name="Van Straalen N."/>
            <person name="Roelofs D."/>
        </authorList>
    </citation>
    <scope>NUCLEOTIDE SEQUENCE [LARGE SCALE GENOMIC DNA]</scope>
    <source>
        <strain evidence="11 12">VU population</strain>
        <tissue evidence="11">Whole body</tissue>
    </source>
</reference>
<sequence>MDNTVLPDFRVWISPPVVLGERMEKLLGTAFELGFDLKFDEGAAQIELQRINNNEAAEVEAASAAPAPVPENQVMVVNNANVEMGNNDDVEMEDNDNVEMEEPINENLLGYDFKSGPSRLISGDDRYKEHMDRAIKKDWQFAEEYRDHHMRRLGVDEQTFGRLQKLISPTSASVRGEAFQDNPLVAGSAPPILIPPVPDADRVKLKSVTVLFCNSNPRSTIWKSNNVQQILDDDVAFLAKQKECKHTLNDRITGNLRLLDNTKDFIIEVNVCHGRNPEETLPTDVKVVAEPKTLYKLNLLGTNTVADLRNAIHCDNELAATGEVQSPDDIALPHNNILKDETAEWILLLGDTIYSDNGEEGPSPSLLKWAAEYPPKNLGPFNKGKNDTMLKDLVLRLGYPYVFCHIDKCEHIIVFKRARVVKKTDEQRIEKYPVACNLPCLRNTYCQVDNDHMANWCVKGCSIFAEDPSYFCTYCLRKLCYNPDGTKRMNFQLFPFRQLANEV</sequence>
<evidence type="ECO:0000256" key="1">
    <source>
        <dbReference type="ARBA" id="ARBA00004123"/>
    </source>
</evidence>
<evidence type="ECO:0000313" key="11">
    <source>
        <dbReference type="EMBL" id="OXA58979.1"/>
    </source>
</evidence>
<evidence type="ECO:0000256" key="9">
    <source>
        <dbReference type="ARBA" id="ARBA00025958"/>
    </source>
</evidence>
<keyword evidence="6" id="KW-0804">Transcription</keyword>
<comment type="subcellular location">
    <subcellularLocation>
        <location evidence="1">Nucleus</location>
    </subcellularLocation>
</comment>
<keyword evidence="4" id="KW-0805">Transcription regulation</keyword>
<evidence type="ECO:0000256" key="3">
    <source>
        <dbReference type="ARBA" id="ARBA00013634"/>
    </source>
</evidence>
<dbReference type="GO" id="GO:0000978">
    <property type="term" value="F:RNA polymerase II cis-regulatory region sequence-specific DNA binding"/>
    <property type="evidence" value="ECO:0007669"/>
    <property type="project" value="TreeGrafter"/>
</dbReference>
<dbReference type="EMBL" id="LNIX01000002">
    <property type="protein sequence ID" value="OXA58979.1"/>
    <property type="molecule type" value="Genomic_DNA"/>
</dbReference>
<dbReference type="GO" id="GO:0003681">
    <property type="term" value="F:bent DNA binding"/>
    <property type="evidence" value="ECO:0007669"/>
    <property type="project" value="TreeGrafter"/>
</dbReference>
<dbReference type="Proteomes" id="UP000198287">
    <property type="component" value="Unassembled WGS sequence"/>
</dbReference>
<comment type="caution">
    <text evidence="11">The sequence shown here is derived from an EMBL/GenBank/DDBJ whole genome shotgun (WGS) entry which is preliminary data.</text>
</comment>
<evidence type="ECO:0000256" key="8">
    <source>
        <dbReference type="ARBA" id="ARBA00025193"/>
    </source>
</evidence>
<gene>
    <name evidence="11" type="ORF">Fcan01_04299</name>
</gene>
<name>A0A226ENC4_FOLCA</name>
<dbReference type="GO" id="GO:0005634">
    <property type="term" value="C:nucleus"/>
    <property type="evidence" value="ECO:0007669"/>
    <property type="project" value="UniProtKB-SubCell"/>
</dbReference>
<evidence type="ECO:0000256" key="7">
    <source>
        <dbReference type="ARBA" id="ARBA00023242"/>
    </source>
</evidence>
<evidence type="ECO:0000256" key="6">
    <source>
        <dbReference type="ARBA" id="ARBA00023163"/>
    </source>
</evidence>
<evidence type="ECO:0000256" key="5">
    <source>
        <dbReference type="ARBA" id="ARBA00023125"/>
    </source>
</evidence>
<evidence type="ECO:0000313" key="12">
    <source>
        <dbReference type="Proteomes" id="UP000198287"/>
    </source>
</evidence>
<dbReference type="GO" id="GO:0042796">
    <property type="term" value="P:snRNA transcription by RNA polymerase III"/>
    <property type="evidence" value="ECO:0007669"/>
    <property type="project" value="TreeGrafter"/>
</dbReference>
<dbReference type="AlphaFoldDB" id="A0A226ENC4"/>
<comment type="subunit">
    <text evidence="9">Part of the SNAPc complex composed of 5 subunits: SNAPC1, SNAPC2, SNAPC3, SNAPC4 and SNAPC5. SNAPC3 interacts with SNAPC1.</text>
</comment>
<dbReference type="GO" id="GO:0019185">
    <property type="term" value="C:snRNA-activating protein complex"/>
    <property type="evidence" value="ECO:0007669"/>
    <property type="project" value="TreeGrafter"/>
</dbReference>
<comment type="function">
    <text evidence="8">Part of the SNAPc complex required for the transcription of both RNA polymerase II and III small-nuclear RNA genes. Binds to the proximal sequence element (PSE), a non-TATA-box basal promoter element common to these 2 types of genes. Recruits TBP and BRF2 to the U6 snRNA TATA box.</text>
</comment>
<comment type="similarity">
    <text evidence="2">Belongs to the SNAPC3/SRD2 family.</text>
</comment>
<dbReference type="OrthoDB" id="46583at2759"/>
<organism evidence="11 12">
    <name type="scientific">Folsomia candida</name>
    <name type="common">Springtail</name>
    <dbReference type="NCBI Taxonomy" id="158441"/>
    <lineage>
        <taxon>Eukaryota</taxon>
        <taxon>Metazoa</taxon>
        <taxon>Ecdysozoa</taxon>
        <taxon>Arthropoda</taxon>
        <taxon>Hexapoda</taxon>
        <taxon>Collembola</taxon>
        <taxon>Entomobryomorpha</taxon>
        <taxon>Isotomoidea</taxon>
        <taxon>Isotomidae</taxon>
        <taxon>Proisotominae</taxon>
        <taxon>Folsomia</taxon>
    </lineage>
</organism>
<dbReference type="GO" id="GO:0042795">
    <property type="term" value="P:snRNA transcription by RNA polymerase II"/>
    <property type="evidence" value="ECO:0007669"/>
    <property type="project" value="TreeGrafter"/>
</dbReference>
<keyword evidence="5" id="KW-0238">DNA-binding</keyword>
<dbReference type="STRING" id="158441.A0A226ENC4"/>
<dbReference type="PANTHER" id="PTHR13421">
    <property type="entry name" value="SNRNA-ACTIVATING PROTEIN COMPLEX SUBUNIT 3"/>
    <property type="match status" value="1"/>
</dbReference>